<protein>
    <recommendedName>
        <fullName evidence="4">Lipoprotein-attachment site-containing protein</fullName>
    </recommendedName>
</protein>
<gene>
    <name evidence="2" type="ORF">SAMN05216258_107192</name>
</gene>
<dbReference type="STRING" id="1114924.SAMN05216258_107192"/>
<evidence type="ECO:0000313" key="3">
    <source>
        <dbReference type="Proteomes" id="UP000199377"/>
    </source>
</evidence>
<evidence type="ECO:0000256" key="1">
    <source>
        <dbReference type="SAM" id="Phobius"/>
    </source>
</evidence>
<keyword evidence="1" id="KW-0812">Transmembrane</keyword>
<dbReference type="EMBL" id="FOQH01000007">
    <property type="protein sequence ID" value="SFI50622.1"/>
    <property type="molecule type" value="Genomic_DNA"/>
</dbReference>
<dbReference type="AlphaFoldDB" id="A0A1I3IRU4"/>
<dbReference type="OrthoDB" id="10013716at2"/>
<organism evidence="2 3">
    <name type="scientific">Albimonas pacifica</name>
    <dbReference type="NCBI Taxonomy" id="1114924"/>
    <lineage>
        <taxon>Bacteria</taxon>
        <taxon>Pseudomonadati</taxon>
        <taxon>Pseudomonadota</taxon>
        <taxon>Alphaproteobacteria</taxon>
        <taxon>Rhodobacterales</taxon>
        <taxon>Paracoccaceae</taxon>
        <taxon>Albimonas</taxon>
    </lineage>
</organism>
<accession>A0A1I3IRU4</accession>
<name>A0A1I3IRU4_9RHOB</name>
<keyword evidence="1" id="KW-0472">Membrane</keyword>
<dbReference type="Proteomes" id="UP000199377">
    <property type="component" value="Unassembled WGS sequence"/>
</dbReference>
<evidence type="ECO:0008006" key="4">
    <source>
        <dbReference type="Google" id="ProtNLM"/>
    </source>
</evidence>
<proteinExistence type="predicted"/>
<keyword evidence="1" id="KW-1133">Transmembrane helix</keyword>
<reference evidence="2 3" key="1">
    <citation type="submission" date="2016-10" db="EMBL/GenBank/DDBJ databases">
        <authorList>
            <person name="de Groot N.N."/>
        </authorList>
    </citation>
    <scope>NUCLEOTIDE SEQUENCE [LARGE SCALE GENOMIC DNA]</scope>
    <source>
        <strain evidence="2 3">CGMCC 1.11030</strain>
    </source>
</reference>
<evidence type="ECO:0000313" key="2">
    <source>
        <dbReference type="EMBL" id="SFI50622.1"/>
    </source>
</evidence>
<dbReference type="RefSeq" id="WP_143103354.1">
    <property type="nucleotide sequence ID" value="NZ_FOQH01000007.1"/>
</dbReference>
<sequence length="70" mass="7151">MRIPQPRAVARILPSGAPGVAMLAVLAAVAVAGCARKGDPVPPADAVRSDAPQLIAPGEVTRPIQDLQDF</sequence>
<dbReference type="PROSITE" id="PS51257">
    <property type="entry name" value="PROKAR_LIPOPROTEIN"/>
    <property type="match status" value="1"/>
</dbReference>
<feature type="transmembrane region" description="Helical" evidence="1">
    <location>
        <begin position="12"/>
        <end position="33"/>
    </location>
</feature>
<keyword evidence="3" id="KW-1185">Reference proteome</keyword>